<dbReference type="InterPro" id="IPR004790">
    <property type="entry name" value="Isocitrate_DH_NADP"/>
</dbReference>
<dbReference type="FunFam" id="3.40.718.10:FF:000002">
    <property type="entry name" value="Isocitrate dehydrogenase [NADP]"/>
    <property type="match status" value="1"/>
</dbReference>
<reference evidence="16" key="1">
    <citation type="submission" date="2025-08" db="UniProtKB">
        <authorList>
            <consortium name="Ensembl"/>
        </authorList>
    </citation>
    <scope>IDENTIFICATION</scope>
</reference>
<evidence type="ECO:0000256" key="14">
    <source>
        <dbReference type="PIRSR" id="PIRSR000108-4"/>
    </source>
</evidence>
<feature type="domain" description="Isopropylmalate dehydrogenase-like" evidence="15">
    <location>
        <begin position="7"/>
        <end position="399"/>
    </location>
</feature>
<accession>A0A8C4QRT5</accession>
<evidence type="ECO:0000256" key="12">
    <source>
        <dbReference type="PIRSR" id="PIRSR000108-2"/>
    </source>
</evidence>
<evidence type="ECO:0000256" key="7">
    <source>
        <dbReference type="ARBA" id="ARBA00022857"/>
    </source>
</evidence>
<keyword evidence="3" id="KW-0329">Glyoxylate bypass</keyword>
<evidence type="ECO:0000256" key="9">
    <source>
        <dbReference type="ARBA" id="ARBA00023211"/>
    </source>
</evidence>
<dbReference type="GO" id="GO:0006097">
    <property type="term" value="P:glyoxylate cycle"/>
    <property type="evidence" value="ECO:0007669"/>
    <property type="project" value="UniProtKB-KW"/>
</dbReference>
<dbReference type="GO" id="GO:0005777">
    <property type="term" value="C:peroxisome"/>
    <property type="evidence" value="ECO:0007669"/>
    <property type="project" value="TreeGrafter"/>
</dbReference>
<dbReference type="InterPro" id="IPR024084">
    <property type="entry name" value="IsoPropMal-DH-like_dom"/>
</dbReference>
<comment type="catalytic activity">
    <reaction evidence="10">
        <text>D-threo-isocitrate + NADP(+) = 2-oxoglutarate + CO2 + NADPH</text>
        <dbReference type="Rhea" id="RHEA:19629"/>
        <dbReference type="ChEBI" id="CHEBI:15562"/>
        <dbReference type="ChEBI" id="CHEBI:16526"/>
        <dbReference type="ChEBI" id="CHEBI:16810"/>
        <dbReference type="ChEBI" id="CHEBI:57783"/>
        <dbReference type="ChEBI" id="CHEBI:58349"/>
        <dbReference type="EC" id="1.1.1.42"/>
    </reaction>
</comment>
<dbReference type="GO" id="GO:0051287">
    <property type="term" value="F:NAD binding"/>
    <property type="evidence" value="ECO:0007669"/>
    <property type="project" value="InterPro"/>
</dbReference>
<feature type="binding site" evidence="14">
    <location>
        <begin position="73"/>
        <end position="75"/>
    </location>
    <ligand>
        <name>NADP(+)</name>
        <dbReference type="ChEBI" id="CHEBI:58349"/>
    </ligand>
</feature>
<evidence type="ECO:0000256" key="5">
    <source>
        <dbReference type="ARBA" id="ARBA00022723"/>
    </source>
</evidence>
<sequence length="416" mass="46467">MKIDGGSVVEMKGDEMTRVIWELIKEKLIFPYVHLDLHTFDLGIEHRDSTGDKVTAEAAEAVARYNVGIKCATITPDEKRVKEFGLQQMWKSPNGTIRNILGGTVFREAIICANVPRLVSGWQKSIVIGRHAYADQYKAVDFVVPGPGQVEIKFTPKDGTQPLAYTVHNFEDGGGVSMAMYNTDASIRSFAHSSFQRALAKGWPLYLSTKNTILKKYDGRFKDIFQEIYEAEYKAQYEAKEIWYEHRLIDDMVAYAMKSEGGFVWACKNYDGDVQSDAIAQGFGSLGMMTSVLVCPDGRTLESEAAHGTVTRHFRMHQQGKETSTNPIASIFAWTRGLAHRAKLDGNRDLENFCSILEQVCVDTIEAGHMTKDLVACIKGLPNVQRSDYLNTFEFMDKLAGNLKAKLSGGIFANKL</sequence>
<keyword evidence="6 10" id="KW-0460">Magnesium</keyword>
<dbReference type="GO" id="GO:0004450">
    <property type="term" value="F:isocitrate dehydrogenase (NADP+) activity"/>
    <property type="evidence" value="ECO:0007669"/>
    <property type="project" value="UniProtKB-EC"/>
</dbReference>
<comment type="cofactor">
    <cofactor evidence="1">
        <name>Mn(2+)</name>
        <dbReference type="ChEBI" id="CHEBI:29035"/>
    </cofactor>
</comment>
<evidence type="ECO:0000256" key="2">
    <source>
        <dbReference type="ARBA" id="ARBA00007769"/>
    </source>
</evidence>
<dbReference type="PANTHER" id="PTHR11822:SF21">
    <property type="entry name" value="ISOCITRATE DEHYDROGENASE [NADP], MITOCHONDRIAL"/>
    <property type="match status" value="1"/>
</dbReference>
<keyword evidence="8 10" id="KW-0560">Oxidoreductase</keyword>
<evidence type="ECO:0000256" key="8">
    <source>
        <dbReference type="ARBA" id="ARBA00023002"/>
    </source>
</evidence>
<dbReference type="SMART" id="SM01329">
    <property type="entry name" value="Iso_dh"/>
    <property type="match status" value="1"/>
</dbReference>
<dbReference type="GO" id="GO:0006739">
    <property type="term" value="P:NADP+ metabolic process"/>
    <property type="evidence" value="ECO:0007669"/>
    <property type="project" value="TreeGrafter"/>
</dbReference>
<feature type="binding site" evidence="14">
    <location>
        <begin position="308"/>
        <end position="313"/>
    </location>
    <ligand>
        <name>NADP(+)</name>
        <dbReference type="ChEBI" id="CHEBI:58349"/>
    </ligand>
</feature>
<name>A0A8C4QRT5_EPTBU</name>
<dbReference type="EC" id="1.1.1.42" evidence="10"/>
<evidence type="ECO:0000256" key="4">
    <source>
        <dbReference type="ARBA" id="ARBA00022532"/>
    </source>
</evidence>
<feature type="site" description="Critical for catalysis" evidence="11">
    <location>
        <position position="210"/>
    </location>
</feature>
<organism evidence="16 17">
    <name type="scientific">Eptatretus burgeri</name>
    <name type="common">Inshore hagfish</name>
    <dbReference type="NCBI Taxonomy" id="7764"/>
    <lineage>
        <taxon>Eukaryota</taxon>
        <taxon>Metazoa</taxon>
        <taxon>Chordata</taxon>
        <taxon>Craniata</taxon>
        <taxon>Vertebrata</taxon>
        <taxon>Cyclostomata</taxon>
        <taxon>Myxini</taxon>
        <taxon>Myxiniformes</taxon>
        <taxon>Myxinidae</taxon>
        <taxon>Eptatretinae</taxon>
        <taxon>Eptatretus</taxon>
    </lineage>
</organism>
<feature type="binding site" evidence="14">
    <location>
        <position position="258"/>
    </location>
    <ligand>
        <name>NADP(+)</name>
        <dbReference type="ChEBI" id="CHEBI:58349"/>
    </ligand>
</feature>
<dbReference type="Proteomes" id="UP000694388">
    <property type="component" value="Unplaced"/>
</dbReference>
<protein>
    <recommendedName>
        <fullName evidence="10">Isocitrate dehydrogenase [NADP]</fullName>
        <ecNumber evidence="10">1.1.1.42</ecNumber>
    </recommendedName>
</protein>
<dbReference type="PIRSF" id="PIRSF000108">
    <property type="entry name" value="IDH_NADP"/>
    <property type="match status" value="1"/>
</dbReference>
<dbReference type="GO" id="GO:0000287">
    <property type="term" value="F:magnesium ion binding"/>
    <property type="evidence" value="ECO:0007669"/>
    <property type="project" value="InterPro"/>
</dbReference>
<dbReference type="SUPFAM" id="SSF53659">
    <property type="entry name" value="Isocitrate/Isopropylmalate dehydrogenase-like"/>
    <property type="match status" value="1"/>
</dbReference>
<feature type="binding site" evidence="12">
    <location>
        <begin position="92"/>
        <end position="98"/>
    </location>
    <ligand>
        <name>D-threo-isocitrate</name>
        <dbReference type="ChEBI" id="CHEBI:15562"/>
    </ligand>
</feature>
<proteinExistence type="inferred from homology"/>
<comment type="cofactor">
    <cofactor evidence="10 13">
        <name>Mg(2+)</name>
        <dbReference type="ChEBI" id="CHEBI:18420"/>
    </cofactor>
    <cofactor evidence="10 13">
        <name>Mn(2+)</name>
        <dbReference type="ChEBI" id="CHEBI:29035"/>
    </cofactor>
    <text evidence="10 13">Binds 1 Mg(2+) or Mn(2+) ion per subunit.</text>
</comment>
<evidence type="ECO:0000256" key="11">
    <source>
        <dbReference type="PIRSR" id="PIRSR000108-1"/>
    </source>
</evidence>
<dbReference type="GeneTree" id="ENSGT00390000012547"/>
<keyword evidence="9 10" id="KW-0464">Manganese</keyword>
<dbReference type="GO" id="GO:0006102">
    <property type="term" value="P:isocitrate metabolic process"/>
    <property type="evidence" value="ECO:0007669"/>
    <property type="project" value="InterPro"/>
</dbReference>
<evidence type="ECO:0000256" key="6">
    <source>
        <dbReference type="ARBA" id="ARBA00022842"/>
    </source>
</evidence>
<dbReference type="Ensembl" id="ENSEBUT00000019918.1">
    <property type="protein sequence ID" value="ENSEBUP00000019342.1"/>
    <property type="gene ID" value="ENSEBUG00000012038.1"/>
</dbReference>
<evidence type="ECO:0000313" key="17">
    <source>
        <dbReference type="Proteomes" id="UP000694388"/>
    </source>
</evidence>
<dbReference type="InterPro" id="IPR019818">
    <property type="entry name" value="IsoCit/isopropylmalate_DH_CS"/>
</dbReference>
<dbReference type="GO" id="GO:0005829">
    <property type="term" value="C:cytosol"/>
    <property type="evidence" value="ECO:0007669"/>
    <property type="project" value="TreeGrafter"/>
</dbReference>
<feature type="binding site" evidence="14">
    <location>
        <position position="80"/>
    </location>
    <ligand>
        <name>NADP(+)</name>
        <dbReference type="ChEBI" id="CHEBI:58349"/>
    </ligand>
</feature>
<keyword evidence="17" id="KW-1185">Reference proteome</keyword>
<keyword evidence="4 10" id="KW-0816">Tricarboxylic acid cycle</keyword>
<feature type="binding site" evidence="13">
    <location>
        <position position="250"/>
    </location>
    <ligand>
        <name>Mn(2+)</name>
        <dbReference type="ChEBI" id="CHEBI:29035"/>
    </ligand>
</feature>
<evidence type="ECO:0000259" key="15">
    <source>
        <dbReference type="SMART" id="SM01329"/>
    </source>
</evidence>
<feature type="site" description="Critical for catalysis" evidence="11">
    <location>
        <position position="137"/>
    </location>
</feature>
<comment type="similarity">
    <text evidence="2 10">Belongs to the isocitrate and isopropylmalate dehydrogenases family.</text>
</comment>
<evidence type="ECO:0000256" key="10">
    <source>
        <dbReference type="PIRNR" id="PIRNR000108"/>
    </source>
</evidence>
<dbReference type="AlphaFoldDB" id="A0A8C4QRT5"/>
<evidence type="ECO:0000256" key="1">
    <source>
        <dbReference type="ARBA" id="ARBA00001936"/>
    </source>
</evidence>
<feature type="binding site" evidence="12">
    <location>
        <position position="107"/>
    </location>
    <ligand>
        <name>D-threo-isocitrate</name>
        <dbReference type="ChEBI" id="CHEBI:15562"/>
    </ligand>
</feature>
<evidence type="ECO:0000313" key="16">
    <source>
        <dbReference type="Ensembl" id="ENSEBUP00000019342.1"/>
    </source>
</evidence>
<evidence type="ECO:0000256" key="13">
    <source>
        <dbReference type="PIRSR" id="PIRSR000108-3"/>
    </source>
</evidence>
<feature type="binding site" evidence="12">
    <location>
        <position position="130"/>
    </location>
    <ligand>
        <name>D-threo-isocitrate</name>
        <dbReference type="ChEBI" id="CHEBI:15562"/>
    </ligand>
</feature>
<dbReference type="NCBIfam" id="TIGR00127">
    <property type="entry name" value="nadp_idh_euk"/>
    <property type="match status" value="1"/>
</dbReference>
<dbReference type="NCBIfam" id="NF006156">
    <property type="entry name" value="PRK08299.1"/>
    <property type="match status" value="1"/>
</dbReference>
<keyword evidence="7 10" id="KW-0521">NADP</keyword>
<dbReference type="PANTHER" id="PTHR11822">
    <property type="entry name" value="NADP-SPECIFIC ISOCITRATE DEHYDROGENASE"/>
    <property type="match status" value="1"/>
</dbReference>
<dbReference type="Gene3D" id="3.40.718.10">
    <property type="entry name" value="Isopropylmalate Dehydrogenase"/>
    <property type="match status" value="1"/>
</dbReference>
<reference evidence="16" key="2">
    <citation type="submission" date="2025-09" db="UniProtKB">
        <authorList>
            <consortium name="Ensembl"/>
        </authorList>
    </citation>
    <scope>IDENTIFICATION</scope>
</reference>
<dbReference type="GO" id="GO:0005739">
    <property type="term" value="C:mitochondrion"/>
    <property type="evidence" value="ECO:0007669"/>
    <property type="project" value="TreeGrafter"/>
</dbReference>
<keyword evidence="5 10" id="KW-0479">Metal-binding</keyword>
<feature type="binding site" evidence="13">
    <location>
        <position position="273"/>
    </location>
    <ligand>
        <name>Mn(2+)</name>
        <dbReference type="ChEBI" id="CHEBI:29035"/>
    </ligand>
</feature>
<feature type="binding site" evidence="14">
    <location>
        <position position="326"/>
    </location>
    <ligand>
        <name>NADP(+)</name>
        <dbReference type="ChEBI" id="CHEBI:58349"/>
    </ligand>
</feature>
<dbReference type="Pfam" id="PF00180">
    <property type="entry name" value="Iso_dh"/>
    <property type="match status" value="1"/>
</dbReference>
<evidence type="ECO:0000256" key="3">
    <source>
        <dbReference type="ARBA" id="ARBA00022435"/>
    </source>
</evidence>
<dbReference type="GO" id="GO:0006099">
    <property type="term" value="P:tricarboxylic acid cycle"/>
    <property type="evidence" value="ECO:0007669"/>
    <property type="project" value="UniProtKB-KW"/>
</dbReference>
<feature type="binding site" evidence="12">
    <location>
        <position position="75"/>
    </location>
    <ligand>
        <name>D-threo-isocitrate</name>
        <dbReference type="ChEBI" id="CHEBI:15562"/>
    </ligand>
</feature>
<dbReference type="OMA" id="HGTVQRH"/>
<dbReference type="PROSITE" id="PS00470">
    <property type="entry name" value="IDH_IMDH"/>
    <property type="match status" value="1"/>
</dbReference>